<organism evidence="2 3">
    <name type="scientific">Hyaloscypha bicolor E</name>
    <dbReference type="NCBI Taxonomy" id="1095630"/>
    <lineage>
        <taxon>Eukaryota</taxon>
        <taxon>Fungi</taxon>
        <taxon>Dikarya</taxon>
        <taxon>Ascomycota</taxon>
        <taxon>Pezizomycotina</taxon>
        <taxon>Leotiomycetes</taxon>
        <taxon>Helotiales</taxon>
        <taxon>Hyaloscyphaceae</taxon>
        <taxon>Hyaloscypha</taxon>
        <taxon>Hyaloscypha bicolor</taxon>
    </lineage>
</organism>
<evidence type="ECO:0000313" key="2">
    <source>
        <dbReference type="EMBL" id="PMD60642.1"/>
    </source>
</evidence>
<proteinExistence type="predicted"/>
<dbReference type="EMBL" id="KZ613788">
    <property type="protein sequence ID" value="PMD60642.1"/>
    <property type="molecule type" value="Genomic_DNA"/>
</dbReference>
<name>A0A2J6TCE4_9HELO</name>
<feature type="domain" description="F-box" evidence="1">
    <location>
        <begin position="288"/>
        <end position="332"/>
    </location>
</feature>
<reference evidence="2 3" key="1">
    <citation type="submission" date="2016-04" db="EMBL/GenBank/DDBJ databases">
        <title>A degradative enzymes factory behind the ericoid mycorrhizal symbiosis.</title>
        <authorList>
            <consortium name="DOE Joint Genome Institute"/>
            <person name="Martino E."/>
            <person name="Morin E."/>
            <person name="Grelet G."/>
            <person name="Kuo A."/>
            <person name="Kohler A."/>
            <person name="Daghino S."/>
            <person name="Barry K."/>
            <person name="Choi C."/>
            <person name="Cichocki N."/>
            <person name="Clum A."/>
            <person name="Copeland A."/>
            <person name="Hainaut M."/>
            <person name="Haridas S."/>
            <person name="Labutti K."/>
            <person name="Lindquist E."/>
            <person name="Lipzen A."/>
            <person name="Khouja H.-R."/>
            <person name="Murat C."/>
            <person name="Ohm R."/>
            <person name="Olson A."/>
            <person name="Spatafora J."/>
            <person name="Veneault-Fourrey C."/>
            <person name="Henrissat B."/>
            <person name="Grigoriev I."/>
            <person name="Martin F."/>
            <person name="Perotto S."/>
        </authorList>
    </citation>
    <scope>NUCLEOTIDE SEQUENCE [LARGE SCALE GENOMIC DNA]</scope>
    <source>
        <strain evidence="2 3">E</strain>
    </source>
</reference>
<dbReference type="STRING" id="1095630.A0A2J6TCE4"/>
<dbReference type="InParanoid" id="A0A2J6TCE4"/>
<dbReference type="GeneID" id="36588198"/>
<gene>
    <name evidence="2" type="ORF">K444DRAFT_612375</name>
</gene>
<dbReference type="OrthoDB" id="6612291at2759"/>
<dbReference type="InterPro" id="IPR001810">
    <property type="entry name" value="F-box_dom"/>
</dbReference>
<dbReference type="PROSITE" id="PS50181">
    <property type="entry name" value="FBOX"/>
    <property type="match status" value="1"/>
</dbReference>
<accession>A0A2J6TCE4</accession>
<sequence length="462" mass="53221">MGYTENCCQLCAVSINVARMRTKNEPPSEGWGYSGGAYYSGDSELSQCTVFPEQSGCEHVKDGDELWSPWEHFPGRHCTFTGGYNGWKIGADEMKVSVMGFSNGMNLPRYIVRKPPNAKPEKDDEDYERVSDFFVSSQTTNPPDDFEPGELAYVRYGVHTFEPVNYERTAGVVFQGGEWWGIPAHDACWKIFERISKMRTGEVDLEGFVALWAREACGECGFQNLKQEQVIWKCRQQWWAHEPGTEYLAANPHDIPGLILALQQIPHDQHLPECVFPLWAIDERLPSADTFSVLPTELKDMVLSHLSSKDIGNLRLASRTFRQLPNRLFFRLVQDELPWFWEIDELRAACAEYCERLYNMQNPLLSQLLSVHAVRERKLLERDMNWLEVYKKLCLLKKAMLGVRNRARIWTVVEEVVARIARLREKGWSQVEPTNEERESGLVNNGPYCPRCNPEQIEGRRS</sequence>
<evidence type="ECO:0000259" key="1">
    <source>
        <dbReference type="PROSITE" id="PS50181"/>
    </source>
</evidence>
<keyword evidence="3" id="KW-1185">Reference proteome</keyword>
<protein>
    <recommendedName>
        <fullName evidence="1">F-box domain-containing protein</fullName>
    </recommendedName>
</protein>
<dbReference type="AlphaFoldDB" id="A0A2J6TCE4"/>
<dbReference type="Pfam" id="PF00646">
    <property type="entry name" value="F-box"/>
    <property type="match status" value="1"/>
</dbReference>
<dbReference type="InterPro" id="IPR036047">
    <property type="entry name" value="F-box-like_dom_sf"/>
</dbReference>
<dbReference type="Proteomes" id="UP000235371">
    <property type="component" value="Unassembled WGS sequence"/>
</dbReference>
<evidence type="ECO:0000313" key="3">
    <source>
        <dbReference type="Proteomes" id="UP000235371"/>
    </source>
</evidence>
<dbReference type="SUPFAM" id="SSF81383">
    <property type="entry name" value="F-box domain"/>
    <property type="match status" value="1"/>
</dbReference>
<dbReference type="RefSeq" id="XP_024737546.1">
    <property type="nucleotide sequence ID" value="XM_024880121.1"/>
</dbReference>